<protein>
    <submittedName>
        <fullName evidence="2">Uncharacterized protein</fullName>
    </submittedName>
</protein>
<keyword evidence="3" id="KW-1185">Reference proteome</keyword>
<organism evidence="2 3">
    <name type="scientific">Pleurostoma richardsiae</name>
    <dbReference type="NCBI Taxonomy" id="41990"/>
    <lineage>
        <taxon>Eukaryota</taxon>
        <taxon>Fungi</taxon>
        <taxon>Dikarya</taxon>
        <taxon>Ascomycota</taxon>
        <taxon>Pezizomycotina</taxon>
        <taxon>Sordariomycetes</taxon>
        <taxon>Sordariomycetidae</taxon>
        <taxon>Calosphaeriales</taxon>
        <taxon>Pleurostomataceae</taxon>
        <taxon>Pleurostoma</taxon>
    </lineage>
</organism>
<feature type="transmembrane region" description="Helical" evidence="1">
    <location>
        <begin position="108"/>
        <end position="127"/>
    </location>
</feature>
<name>A0AA38VQ73_9PEZI</name>
<dbReference type="EMBL" id="JANBVO010000016">
    <property type="protein sequence ID" value="KAJ9144673.1"/>
    <property type="molecule type" value="Genomic_DNA"/>
</dbReference>
<keyword evidence="1" id="KW-0812">Transmembrane</keyword>
<evidence type="ECO:0000256" key="1">
    <source>
        <dbReference type="SAM" id="Phobius"/>
    </source>
</evidence>
<feature type="transmembrane region" description="Helical" evidence="1">
    <location>
        <begin position="25"/>
        <end position="45"/>
    </location>
</feature>
<dbReference type="Proteomes" id="UP001174694">
    <property type="component" value="Unassembled WGS sequence"/>
</dbReference>
<gene>
    <name evidence="2" type="ORF">NKR23_g5763</name>
</gene>
<feature type="transmembrane region" description="Helical" evidence="1">
    <location>
        <begin position="480"/>
        <end position="501"/>
    </location>
</feature>
<sequence length="557" mass="60519">MAVLQTHAPRLKRRDSALSKTAPQLLLNLLTLGLLAVVVLFVEATSAAERQSSQGLPLSGLLKTDVSTTLAVVRTAQGLLSAISALAVKNSFTSLHWKMMSSPNGLRYLNLLALSPTTEILGTFALLRSAVVRSITKLLALSRVALTLLLGLSGLVLFFDTSFITVYDTADVYDATAGVGPFNASLIQPFINLLQSTAPSYAYQVLPFTYYAAVYILVANPLISTISESVHCPGDSTCASYLLSGGLEMVAPWVPQGYDGYGMVKIDHAPSIQIDFSRPMTDTFEEEDCSLFGQTGSRIGIRLCVAQDQSASGSLRAGLFVCGDGIDQGARNMTVPRPNITTAVSFYTRQATIVAARSNYSILSVEETTTPILIPDVDLAGYRKALAWLLNYTAADIPGPSSIAQSFWSSGAQPQSPSSYGILEQNFQSILAFPFWLFKSNNWANTILRSNELVEGLRPQFYTKASVVAPHVKIKFNQTMFILFLVLQGLTIVFLWGVLAWEWLGRRTLPLTSSFPLYDAAFRARVDGEAWQLDMVNASNSEIVDIMKDARATAKAE</sequence>
<keyword evidence="1" id="KW-0472">Membrane</keyword>
<comment type="caution">
    <text evidence="2">The sequence shown here is derived from an EMBL/GenBank/DDBJ whole genome shotgun (WGS) entry which is preliminary data.</text>
</comment>
<reference evidence="2" key="1">
    <citation type="submission" date="2022-07" db="EMBL/GenBank/DDBJ databases">
        <title>Fungi with potential for degradation of polypropylene.</title>
        <authorList>
            <person name="Gostincar C."/>
        </authorList>
    </citation>
    <scope>NUCLEOTIDE SEQUENCE</scope>
    <source>
        <strain evidence="2">EXF-13308</strain>
    </source>
</reference>
<proteinExistence type="predicted"/>
<feature type="transmembrane region" description="Helical" evidence="1">
    <location>
        <begin position="139"/>
        <end position="159"/>
    </location>
</feature>
<keyword evidence="1" id="KW-1133">Transmembrane helix</keyword>
<dbReference type="AlphaFoldDB" id="A0AA38VQ73"/>
<accession>A0AA38VQ73</accession>
<evidence type="ECO:0000313" key="2">
    <source>
        <dbReference type="EMBL" id="KAJ9144673.1"/>
    </source>
</evidence>
<evidence type="ECO:0000313" key="3">
    <source>
        <dbReference type="Proteomes" id="UP001174694"/>
    </source>
</evidence>